<protein>
    <submittedName>
        <fullName evidence="1">Uncharacterized protein</fullName>
    </submittedName>
</protein>
<dbReference type="Proteomes" id="UP001163387">
    <property type="component" value="Chromosome"/>
</dbReference>
<name>A0ABM8BU43_9MOLU</name>
<proteinExistence type="predicted"/>
<evidence type="ECO:0000313" key="2">
    <source>
        <dbReference type="Proteomes" id="UP001163387"/>
    </source>
</evidence>
<keyword evidence="2" id="KW-1185">Reference proteome</keyword>
<evidence type="ECO:0000313" key="1">
    <source>
        <dbReference type="EMBL" id="BDT03219.1"/>
    </source>
</evidence>
<organism evidence="1 2">
    <name type="scientific">Spiroplasma ixodetis</name>
    <dbReference type="NCBI Taxonomy" id="2141"/>
    <lineage>
        <taxon>Bacteria</taxon>
        <taxon>Bacillati</taxon>
        <taxon>Mycoplasmatota</taxon>
        <taxon>Mollicutes</taxon>
        <taxon>Entomoplasmatales</taxon>
        <taxon>Spiroplasmataceae</taxon>
        <taxon>Spiroplasma</taxon>
    </lineage>
</organism>
<reference evidence="1 2" key="1">
    <citation type="journal article" date="2022" name="Front. Microbiol.">
        <title>Male-killing mechanisms vary between Spiroplasma species.</title>
        <authorList>
            <person name="Arai H."/>
            <person name="Inoue M."/>
            <person name="Kageyama D."/>
        </authorList>
    </citation>
    <scope>NUCLEOTIDE SEQUENCE [LARGE SCALE GENOMIC DNA]</scope>
    <source>
        <strain evidence="2">sHm</strain>
    </source>
</reference>
<gene>
    <name evidence="1" type="ORF">SHM_08650</name>
</gene>
<sequence length="67" mass="7563">MTSSILVNKSEGRVSEAIKSIKNNFDESKQILLTSDNNNLVTDVILKIMNLKIRPILIASRSLTNRY</sequence>
<dbReference type="EMBL" id="AP026933">
    <property type="protein sequence ID" value="BDT03219.1"/>
    <property type="molecule type" value="Genomic_DNA"/>
</dbReference>
<accession>A0ABM8BU43</accession>